<reference evidence="1" key="1">
    <citation type="submission" date="2012-04" db="EMBL/GenBank/DDBJ databases">
        <authorList>
            <person name="Borisov I.G."/>
            <person name="Ivanikova N.V."/>
            <person name="Pinevich A.V."/>
        </authorList>
    </citation>
    <scope>NUCLEOTIDE SEQUENCE</scope>
    <source>
        <strain evidence="1">CALU 1027</strain>
    </source>
</reference>
<dbReference type="EMBL" id="AJTX02000004">
    <property type="protein sequence ID" value="KKJ00390.1"/>
    <property type="molecule type" value="Genomic_DNA"/>
</dbReference>
<dbReference type="RefSeq" id="WP_017711803.1">
    <property type="nucleotide sequence ID" value="NZ_KB235933.1"/>
</dbReference>
<dbReference type="Pfam" id="PF01724">
    <property type="entry name" value="DUF29"/>
    <property type="match status" value="1"/>
</dbReference>
<evidence type="ECO:0000313" key="2">
    <source>
        <dbReference type="Proteomes" id="UP000034681"/>
    </source>
</evidence>
<dbReference type="PANTHER" id="PTHR34235:SF4">
    <property type="entry name" value="SLR0291 PROTEIN"/>
    <property type="match status" value="1"/>
</dbReference>
<organism evidence="1 2">
    <name type="scientific">Prochlorothrix hollandica PCC 9006 = CALU 1027</name>
    <dbReference type="NCBI Taxonomy" id="317619"/>
    <lineage>
        <taxon>Bacteria</taxon>
        <taxon>Bacillati</taxon>
        <taxon>Cyanobacteriota</taxon>
        <taxon>Cyanophyceae</taxon>
        <taxon>Prochlorotrichales</taxon>
        <taxon>Prochlorotrichaceae</taxon>
        <taxon>Prochlorothrix</taxon>
    </lineage>
</organism>
<comment type="caution">
    <text evidence="1">The sequence shown here is derived from an EMBL/GenBank/DDBJ whole genome shotgun (WGS) entry which is preliminary data.</text>
</comment>
<evidence type="ECO:0008006" key="3">
    <source>
        <dbReference type="Google" id="ProtNLM"/>
    </source>
</evidence>
<dbReference type="AlphaFoldDB" id="A0A0M2PW39"/>
<evidence type="ECO:0000313" key="1">
    <source>
        <dbReference type="EMBL" id="KKJ00390.1"/>
    </source>
</evidence>
<name>A0A0M2PW39_PROHO</name>
<sequence length="158" mass="18350">MNFSSALGPAPPPSPGYDQDFLLWLEDTAAKLKARDFEHLDLEALIEEVGSLGRSQRRELSSRLTRLLEHLLKRLYVTSPQDDRGWEQTIRHQRLELRLLLEDSPSLKGLWVDRLGKAWTEALALVRQDYPDTPFPDEWPFEADLEAMLDRPFWQTPP</sequence>
<gene>
    <name evidence="1" type="ORF">PROH_12150</name>
</gene>
<dbReference type="Proteomes" id="UP000034681">
    <property type="component" value="Unassembled WGS sequence"/>
</dbReference>
<dbReference type="Gene3D" id="1.20.1220.20">
    <property type="entry name" value="Uncharcterised protein PF01724"/>
    <property type="match status" value="1"/>
</dbReference>
<accession>A0A0M2PW39</accession>
<keyword evidence="2" id="KW-1185">Reference proteome</keyword>
<dbReference type="PANTHER" id="PTHR34235">
    <property type="entry name" value="SLR1203 PROTEIN-RELATED"/>
    <property type="match status" value="1"/>
</dbReference>
<dbReference type="InterPro" id="IPR002636">
    <property type="entry name" value="DUF29"/>
</dbReference>
<dbReference type="OrthoDB" id="5769308at2"/>
<dbReference type="eggNOG" id="COG2442">
    <property type="taxonomic scope" value="Bacteria"/>
</dbReference>
<proteinExistence type="predicted"/>
<protein>
    <recommendedName>
        <fullName evidence="3">DUF29 domain-containing protein</fullName>
    </recommendedName>
</protein>
<dbReference type="STRING" id="317619.GCA_000332315_01219"/>